<name>A0AAX6MHQ8_9PEZI</name>
<keyword evidence="3" id="KW-1185">Reference proteome</keyword>
<dbReference type="InterPro" id="IPR029069">
    <property type="entry name" value="HotDog_dom_sf"/>
</dbReference>
<protein>
    <recommendedName>
        <fullName evidence="1">Thioesterase domain-containing protein</fullName>
    </recommendedName>
</protein>
<dbReference type="Gene3D" id="3.10.129.10">
    <property type="entry name" value="Hotdog Thioesterase"/>
    <property type="match status" value="1"/>
</dbReference>
<dbReference type="AlphaFoldDB" id="A0AAX6MHQ8"/>
<gene>
    <name evidence="2" type="ORF">Daesc_006677</name>
</gene>
<sequence length="214" mass="23227">MLAGNSRAVHICLRAASTRFIQVPHLYHVSKIRDEGSALPLVRRLASDPTWKSWDAYSGTQSASIVQSRLTSGPLGGSHGLPFQRVFRNTKTNEVISVVYLGAATAGWPGVVHGGALATLLDESLVRCAVLLFPARTGVTARLELQYRAPTLTSGFYVIRARPVIPEGEDLSKSDRKMWVEGTLETLHGKICVEAKALAVVPKGVKLKPLVEEF</sequence>
<dbReference type="Pfam" id="PF03061">
    <property type="entry name" value="4HBT"/>
    <property type="match status" value="1"/>
</dbReference>
<dbReference type="SUPFAM" id="SSF54637">
    <property type="entry name" value="Thioesterase/thiol ester dehydrase-isomerase"/>
    <property type="match status" value="1"/>
</dbReference>
<dbReference type="PANTHER" id="PTHR47260:SF1">
    <property type="entry name" value="UPF0644 PROTEIN PB2B4.06"/>
    <property type="match status" value="1"/>
</dbReference>
<evidence type="ECO:0000259" key="1">
    <source>
        <dbReference type="Pfam" id="PF03061"/>
    </source>
</evidence>
<dbReference type="EMBL" id="JBANMG010000006">
    <property type="protein sequence ID" value="KAK6952145.1"/>
    <property type="molecule type" value="Genomic_DNA"/>
</dbReference>
<proteinExistence type="predicted"/>
<dbReference type="PANTHER" id="PTHR47260">
    <property type="entry name" value="UPF0644 PROTEIN PB2B4.06"/>
    <property type="match status" value="1"/>
</dbReference>
<accession>A0AAX6MHQ8</accession>
<organism evidence="2 3">
    <name type="scientific">Daldinia eschscholtzii</name>
    <dbReference type="NCBI Taxonomy" id="292717"/>
    <lineage>
        <taxon>Eukaryota</taxon>
        <taxon>Fungi</taxon>
        <taxon>Dikarya</taxon>
        <taxon>Ascomycota</taxon>
        <taxon>Pezizomycotina</taxon>
        <taxon>Sordariomycetes</taxon>
        <taxon>Xylariomycetidae</taxon>
        <taxon>Xylariales</taxon>
        <taxon>Hypoxylaceae</taxon>
        <taxon>Daldinia</taxon>
    </lineage>
</organism>
<evidence type="ECO:0000313" key="2">
    <source>
        <dbReference type="EMBL" id="KAK6952145.1"/>
    </source>
</evidence>
<comment type="caution">
    <text evidence="2">The sequence shown here is derived from an EMBL/GenBank/DDBJ whole genome shotgun (WGS) entry which is preliminary data.</text>
</comment>
<reference evidence="2 3" key="1">
    <citation type="journal article" date="2024" name="Front Chem Biol">
        <title>Unveiling the potential of Daldinia eschscholtzii MFLUCC 19-0629 through bioactivity and bioinformatics studies for enhanced sustainable agriculture production.</title>
        <authorList>
            <person name="Brooks S."/>
            <person name="Weaver J.A."/>
            <person name="Klomchit A."/>
            <person name="Alharthi S.A."/>
            <person name="Onlamun T."/>
            <person name="Nurani R."/>
            <person name="Vong T.K."/>
            <person name="Alberti F."/>
            <person name="Greco C."/>
        </authorList>
    </citation>
    <scope>NUCLEOTIDE SEQUENCE [LARGE SCALE GENOMIC DNA]</scope>
    <source>
        <strain evidence="2">MFLUCC 19-0629</strain>
    </source>
</reference>
<evidence type="ECO:0000313" key="3">
    <source>
        <dbReference type="Proteomes" id="UP001369815"/>
    </source>
</evidence>
<feature type="domain" description="Thioesterase" evidence="1">
    <location>
        <begin position="110"/>
        <end position="163"/>
    </location>
</feature>
<dbReference type="InterPro" id="IPR052061">
    <property type="entry name" value="PTE-AB_protein"/>
</dbReference>
<dbReference type="Proteomes" id="UP001369815">
    <property type="component" value="Unassembled WGS sequence"/>
</dbReference>
<dbReference type="InterPro" id="IPR006683">
    <property type="entry name" value="Thioestr_dom"/>
</dbReference>
<dbReference type="CDD" id="cd03443">
    <property type="entry name" value="PaaI_thioesterase"/>
    <property type="match status" value="1"/>
</dbReference>